<evidence type="ECO:0000256" key="6">
    <source>
        <dbReference type="ARBA" id="ARBA00022989"/>
    </source>
</evidence>
<keyword evidence="3" id="KW-1003">Cell membrane</keyword>
<keyword evidence="7 8" id="KW-0472">Membrane</keyword>
<keyword evidence="10" id="KW-1185">Reference proteome</keyword>
<dbReference type="Pfam" id="PF04093">
    <property type="entry name" value="MreD"/>
    <property type="match status" value="1"/>
</dbReference>
<dbReference type="InterPro" id="IPR007227">
    <property type="entry name" value="Cell_shape_determining_MreD"/>
</dbReference>
<sequence>MNRPQYILQPVNPYFISFSLAAAFLLNLMPWGRLVGVPDFVALVLLFWNVHQPRKVGMGIAFLLGLLMDVHNASLLGEHALAYTLLSYGAITIHRRVLWMSLPVQTFVVAPLLVGAQIVPFVIRLLTGAAFPGWGYLIDGFVEALLWPLASFLLLMPQRRAADPDDTRPI</sequence>
<keyword evidence="4 8" id="KW-0812">Transmembrane</keyword>
<evidence type="ECO:0000256" key="4">
    <source>
        <dbReference type="ARBA" id="ARBA00022692"/>
    </source>
</evidence>
<gene>
    <name evidence="9" type="ORF">BG61_26310</name>
</gene>
<dbReference type="NCBIfam" id="TIGR03426">
    <property type="entry name" value="shape_MreD"/>
    <property type="match status" value="1"/>
</dbReference>
<evidence type="ECO:0000256" key="7">
    <source>
        <dbReference type="ARBA" id="ARBA00023136"/>
    </source>
</evidence>
<keyword evidence="5" id="KW-0133">Cell shape</keyword>
<proteinExistence type="inferred from homology"/>
<feature type="transmembrane region" description="Helical" evidence="8">
    <location>
        <begin position="56"/>
        <end position="76"/>
    </location>
</feature>
<organism evidence="9 10">
    <name type="scientific">Caballeronia glathei</name>
    <dbReference type="NCBI Taxonomy" id="60547"/>
    <lineage>
        <taxon>Bacteria</taxon>
        <taxon>Pseudomonadati</taxon>
        <taxon>Pseudomonadota</taxon>
        <taxon>Betaproteobacteria</taxon>
        <taxon>Burkholderiales</taxon>
        <taxon>Burkholderiaceae</taxon>
        <taxon>Caballeronia</taxon>
    </lineage>
</organism>
<comment type="similarity">
    <text evidence="2">Belongs to the MreD family.</text>
</comment>
<evidence type="ECO:0000256" key="1">
    <source>
        <dbReference type="ARBA" id="ARBA00004651"/>
    </source>
</evidence>
<dbReference type="GO" id="GO:0005886">
    <property type="term" value="C:plasma membrane"/>
    <property type="evidence" value="ECO:0007669"/>
    <property type="project" value="UniProtKB-SubCell"/>
</dbReference>
<evidence type="ECO:0000256" key="2">
    <source>
        <dbReference type="ARBA" id="ARBA00007776"/>
    </source>
</evidence>
<protein>
    <submittedName>
        <fullName evidence="9">Rod shape-determining protein MreD</fullName>
    </submittedName>
</protein>
<dbReference type="EMBL" id="JFHC01000042">
    <property type="protein sequence ID" value="KDR40343.1"/>
    <property type="molecule type" value="Genomic_DNA"/>
</dbReference>
<feature type="transmembrane region" description="Helical" evidence="8">
    <location>
        <begin position="6"/>
        <end position="26"/>
    </location>
</feature>
<comment type="subcellular location">
    <subcellularLocation>
        <location evidence="1">Cell membrane</location>
        <topology evidence="1">Multi-pass membrane protein</topology>
    </subcellularLocation>
</comment>
<dbReference type="STRING" id="60547.GCA_000751215_03450"/>
<dbReference type="GO" id="GO:0008360">
    <property type="term" value="P:regulation of cell shape"/>
    <property type="evidence" value="ECO:0007669"/>
    <property type="project" value="UniProtKB-KW"/>
</dbReference>
<dbReference type="InterPro" id="IPR026034">
    <property type="entry name" value="MreD_proteobac"/>
</dbReference>
<dbReference type="RefSeq" id="WP_035933650.1">
    <property type="nucleotide sequence ID" value="NZ_CADFFX010000013.1"/>
</dbReference>
<evidence type="ECO:0000256" key="3">
    <source>
        <dbReference type="ARBA" id="ARBA00022475"/>
    </source>
</evidence>
<evidence type="ECO:0000313" key="10">
    <source>
        <dbReference type="Proteomes" id="UP000027466"/>
    </source>
</evidence>
<evidence type="ECO:0000313" key="9">
    <source>
        <dbReference type="EMBL" id="KDR40343.1"/>
    </source>
</evidence>
<feature type="transmembrane region" description="Helical" evidence="8">
    <location>
        <begin position="97"/>
        <end position="122"/>
    </location>
</feature>
<keyword evidence="6 8" id="KW-1133">Transmembrane helix</keyword>
<feature type="transmembrane region" description="Helical" evidence="8">
    <location>
        <begin position="134"/>
        <end position="155"/>
    </location>
</feature>
<reference evidence="9 10" key="1">
    <citation type="submission" date="2014-03" db="EMBL/GenBank/DDBJ databases">
        <title>Draft Genome Sequences of Four Burkholderia Strains.</title>
        <authorList>
            <person name="Liu X.Y."/>
            <person name="Li C.X."/>
            <person name="Xu J.H."/>
        </authorList>
    </citation>
    <scope>NUCLEOTIDE SEQUENCE [LARGE SCALE GENOMIC DNA]</scope>
    <source>
        <strain evidence="9 10">DSM 50014</strain>
    </source>
</reference>
<dbReference type="PANTHER" id="PTHR37484:SF1">
    <property type="entry name" value="ROD SHAPE-DETERMINING PROTEIN MRED"/>
    <property type="match status" value="1"/>
</dbReference>
<comment type="caution">
    <text evidence="9">The sequence shown here is derived from an EMBL/GenBank/DDBJ whole genome shotgun (WGS) entry which is preliminary data.</text>
</comment>
<evidence type="ECO:0000256" key="5">
    <source>
        <dbReference type="ARBA" id="ARBA00022960"/>
    </source>
</evidence>
<evidence type="ECO:0000256" key="8">
    <source>
        <dbReference type="SAM" id="Phobius"/>
    </source>
</evidence>
<dbReference type="PANTHER" id="PTHR37484">
    <property type="entry name" value="ROD SHAPE-DETERMINING PROTEIN MRED"/>
    <property type="match status" value="1"/>
</dbReference>
<dbReference type="AlphaFoldDB" id="A0A069PHZ0"/>
<dbReference type="Proteomes" id="UP000027466">
    <property type="component" value="Unassembled WGS sequence"/>
</dbReference>
<name>A0A069PHZ0_9BURK</name>
<dbReference type="PIRSF" id="PIRSF018472">
    <property type="entry name" value="MreD_proteobac"/>
    <property type="match status" value="1"/>
</dbReference>
<accession>A0A069PHZ0</accession>